<evidence type="ECO:0000313" key="3">
    <source>
        <dbReference type="Proteomes" id="UP000286287"/>
    </source>
</evidence>
<dbReference type="PANTHER" id="PTHR43646:SF3">
    <property type="entry name" value="SLR1566 PROTEIN"/>
    <property type="match status" value="1"/>
</dbReference>
<sequence>MPHPFFSRVASVLPWALLGAKLGTLALNAALFPRLRPAPPAPHHRRDLQTARTSILMPARDEAHNLHHSLPGLLSQGAAEVLVLDDHSQDGTAELARALGATVLPGQPLPPGWAGKNWACHQLAGAARGDLLLFVDADVQWQPGTLDALLHQLDASGADLLSIFPRQANVTWGERLLTPVIDDVLLSGLPAPLLKIPSPLASAANGQTMLFRRAAYRASGGHAGVRAELLEDVQLSRRVKASGGRVALALGGDLIGVRMYRSYPESVRGLSKSMLRFYQGSRPLLLLSWALFFLTYTRPLFRSQRGLLLLGLLEGGLVRVVTGRTRPRDLLEVLLTPLLPLLALPVYARALQREVEWKGRTYRQDTSR</sequence>
<dbReference type="SUPFAM" id="SSF53448">
    <property type="entry name" value="Nucleotide-diphospho-sugar transferases"/>
    <property type="match status" value="1"/>
</dbReference>
<dbReference type="InterPro" id="IPR029044">
    <property type="entry name" value="Nucleotide-diphossugar_trans"/>
</dbReference>
<protein>
    <submittedName>
        <fullName evidence="2">Glycosyltransferase</fullName>
    </submittedName>
</protein>
<feature type="domain" description="Glycosyltransferase 2-like" evidence="1">
    <location>
        <begin position="54"/>
        <end position="177"/>
    </location>
</feature>
<evidence type="ECO:0000259" key="1">
    <source>
        <dbReference type="Pfam" id="PF00535"/>
    </source>
</evidence>
<dbReference type="RefSeq" id="WP_119766860.1">
    <property type="nucleotide sequence ID" value="NZ_QYUJ01000030.1"/>
</dbReference>
<dbReference type="InterPro" id="IPR001173">
    <property type="entry name" value="Glyco_trans_2-like"/>
</dbReference>
<evidence type="ECO:0000313" key="2">
    <source>
        <dbReference type="EMBL" id="RJF68996.1"/>
    </source>
</evidence>
<dbReference type="Proteomes" id="UP000286287">
    <property type="component" value="Unassembled WGS sequence"/>
</dbReference>
<gene>
    <name evidence="2" type="ORF">D3875_21970</name>
</gene>
<dbReference type="AlphaFoldDB" id="A0A418UZT5"/>
<keyword evidence="3" id="KW-1185">Reference proteome</keyword>
<dbReference type="EMBL" id="QYUJ01000030">
    <property type="protein sequence ID" value="RJF68996.1"/>
    <property type="molecule type" value="Genomic_DNA"/>
</dbReference>
<dbReference type="GO" id="GO:0016740">
    <property type="term" value="F:transferase activity"/>
    <property type="evidence" value="ECO:0007669"/>
    <property type="project" value="UniProtKB-KW"/>
</dbReference>
<dbReference type="OrthoDB" id="9800276at2"/>
<dbReference type="Pfam" id="PF00535">
    <property type="entry name" value="Glycos_transf_2"/>
    <property type="match status" value="1"/>
</dbReference>
<proteinExistence type="predicted"/>
<dbReference type="Gene3D" id="3.90.550.10">
    <property type="entry name" value="Spore Coat Polysaccharide Biosynthesis Protein SpsA, Chain A"/>
    <property type="match status" value="1"/>
</dbReference>
<organism evidence="2 3">
    <name type="scientific">Deinococcus cavernae</name>
    <dbReference type="NCBI Taxonomy" id="2320857"/>
    <lineage>
        <taxon>Bacteria</taxon>
        <taxon>Thermotogati</taxon>
        <taxon>Deinococcota</taxon>
        <taxon>Deinococci</taxon>
        <taxon>Deinococcales</taxon>
        <taxon>Deinococcaceae</taxon>
        <taxon>Deinococcus</taxon>
    </lineage>
</organism>
<keyword evidence="2" id="KW-0808">Transferase</keyword>
<dbReference type="PANTHER" id="PTHR43646">
    <property type="entry name" value="GLYCOSYLTRANSFERASE"/>
    <property type="match status" value="1"/>
</dbReference>
<reference evidence="2 3" key="1">
    <citation type="submission" date="2018-09" db="EMBL/GenBank/DDBJ databases">
        <authorList>
            <person name="Zhu H."/>
        </authorList>
    </citation>
    <scope>NUCLEOTIDE SEQUENCE [LARGE SCALE GENOMIC DNA]</scope>
    <source>
        <strain evidence="2 3">K2S05-167</strain>
    </source>
</reference>
<accession>A0A418UZT5</accession>
<name>A0A418UZT5_9DEIO</name>
<comment type="caution">
    <text evidence="2">The sequence shown here is derived from an EMBL/GenBank/DDBJ whole genome shotgun (WGS) entry which is preliminary data.</text>
</comment>